<accession>A0AAD6UJS9</accession>
<gene>
    <name evidence="3" type="ORF">GGX14DRAFT_570674</name>
    <name evidence="2" type="ORF">GGX14DRAFT_580958</name>
</gene>
<keyword evidence="1" id="KW-0812">Transmembrane</keyword>
<comment type="caution">
    <text evidence="2">The sequence shown here is derived from an EMBL/GenBank/DDBJ whole genome shotgun (WGS) entry which is preliminary data.</text>
</comment>
<protein>
    <submittedName>
        <fullName evidence="2">Uncharacterized protein</fullName>
    </submittedName>
</protein>
<dbReference type="EMBL" id="JARJCW010000191">
    <property type="protein sequence ID" value="KAJ7187600.1"/>
    <property type="molecule type" value="Genomic_DNA"/>
</dbReference>
<reference evidence="2" key="1">
    <citation type="submission" date="2023-03" db="EMBL/GenBank/DDBJ databases">
        <title>Massive genome expansion in bonnet fungi (Mycena s.s.) driven by repeated elements and novel gene families across ecological guilds.</title>
        <authorList>
            <consortium name="Lawrence Berkeley National Laboratory"/>
            <person name="Harder C.B."/>
            <person name="Miyauchi S."/>
            <person name="Viragh M."/>
            <person name="Kuo A."/>
            <person name="Thoen E."/>
            <person name="Andreopoulos B."/>
            <person name="Lu D."/>
            <person name="Skrede I."/>
            <person name="Drula E."/>
            <person name="Henrissat B."/>
            <person name="Morin E."/>
            <person name="Kohler A."/>
            <person name="Barry K."/>
            <person name="LaButti K."/>
            <person name="Morin E."/>
            <person name="Salamov A."/>
            <person name="Lipzen A."/>
            <person name="Mereny Z."/>
            <person name="Hegedus B."/>
            <person name="Baldrian P."/>
            <person name="Stursova M."/>
            <person name="Weitz H."/>
            <person name="Taylor A."/>
            <person name="Grigoriev I.V."/>
            <person name="Nagy L.G."/>
            <person name="Martin F."/>
            <person name="Kauserud H."/>
        </authorList>
    </citation>
    <scope>NUCLEOTIDE SEQUENCE</scope>
    <source>
        <strain evidence="2">9144</strain>
    </source>
</reference>
<dbReference type="AlphaFoldDB" id="A0AAD6UJS9"/>
<evidence type="ECO:0000256" key="1">
    <source>
        <dbReference type="SAM" id="Phobius"/>
    </source>
</evidence>
<evidence type="ECO:0000313" key="2">
    <source>
        <dbReference type="EMBL" id="KAJ7187600.1"/>
    </source>
</evidence>
<organism evidence="2 4">
    <name type="scientific">Mycena pura</name>
    <dbReference type="NCBI Taxonomy" id="153505"/>
    <lineage>
        <taxon>Eukaryota</taxon>
        <taxon>Fungi</taxon>
        <taxon>Dikarya</taxon>
        <taxon>Basidiomycota</taxon>
        <taxon>Agaricomycotina</taxon>
        <taxon>Agaricomycetes</taxon>
        <taxon>Agaricomycetidae</taxon>
        <taxon>Agaricales</taxon>
        <taxon>Marasmiineae</taxon>
        <taxon>Mycenaceae</taxon>
        <taxon>Mycena</taxon>
    </lineage>
</organism>
<dbReference type="EMBL" id="JARJCW010000054">
    <property type="protein sequence ID" value="KAJ7202567.1"/>
    <property type="molecule type" value="Genomic_DNA"/>
</dbReference>
<feature type="transmembrane region" description="Helical" evidence="1">
    <location>
        <begin position="52"/>
        <end position="71"/>
    </location>
</feature>
<name>A0AAD6UJS9_9AGAR</name>
<proteinExistence type="predicted"/>
<dbReference type="Proteomes" id="UP001219525">
    <property type="component" value="Unassembled WGS sequence"/>
</dbReference>
<evidence type="ECO:0000313" key="3">
    <source>
        <dbReference type="EMBL" id="KAJ7202567.1"/>
    </source>
</evidence>
<keyword evidence="1" id="KW-0472">Membrane</keyword>
<keyword evidence="4" id="KW-1185">Reference proteome</keyword>
<keyword evidence="1" id="KW-1133">Transmembrane helix</keyword>
<sequence>MQKDLVSVNRLGTGIAIAPFAREITMRDYHQDAQNSHNFNLEAKSSKHEHQVTVAIVFVILAVIDIIPTLFTEKGSVGVKDVISERHTCSSFLICAPLLLHSTPTEMLHCSQYQPLVAGLNAGAPLVQAVEGQNFKLAKRLSESPWPATTASLATKN</sequence>
<evidence type="ECO:0000313" key="4">
    <source>
        <dbReference type="Proteomes" id="UP001219525"/>
    </source>
</evidence>